<dbReference type="EMBL" id="JBHSTE010000007">
    <property type="protein sequence ID" value="MFC6334640.1"/>
    <property type="molecule type" value="Genomic_DNA"/>
</dbReference>
<comment type="caution">
    <text evidence="6">The sequence shown here is derived from an EMBL/GenBank/DDBJ whole genome shotgun (WGS) entry which is preliminary data.</text>
</comment>
<feature type="transmembrane region" description="Helical" evidence="4">
    <location>
        <begin position="25"/>
        <end position="47"/>
    </location>
</feature>
<keyword evidence="4" id="KW-0812">Transmembrane</keyword>
<keyword evidence="2" id="KW-0238">DNA-binding</keyword>
<dbReference type="InterPro" id="IPR009057">
    <property type="entry name" value="Homeodomain-like_sf"/>
</dbReference>
<evidence type="ECO:0000256" key="2">
    <source>
        <dbReference type="ARBA" id="ARBA00023125"/>
    </source>
</evidence>
<feature type="domain" description="HTH araC/xylS-type" evidence="5">
    <location>
        <begin position="668"/>
        <end position="765"/>
    </location>
</feature>
<name>A0ABW1VAW6_9BACL</name>
<keyword evidence="1" id="KW-0805">Transcription regulation</keyword>
<dbReference type="PROSITE" id="PS00041">
    <property type="entry name" value="HTH_ARAC_FAMILY_1"/>
    <property type="match status" value="1"/>
</dbReference>
<evidence type="ECO:0000256" key="1">
    <source>
        <dbReference type="ARBA" id="ARBA00023015"/>
    </source>
</evidence>
<dbReference type="Pfam" id="PF12833">
    <property type="entry name" value="HTH_18"/>
    <property type="match status" value="1"/>
</dbReference>
<sequence>MISSVKALWSKSDGHRKGVFYRSSLVYILLAASIPGFMIGLLVYHFATHQLKDDISDLHYEQMNERVQNIDDQFSYLELGLSNWAFNPTFGYRLKSLDFVYYFQETWDVTKSLVVLEGSHSLINHVELYIDQEQPIQFKTEFYNVYDKTTIDMYNNILQQPKRMYWERDSHAGMNSLMLIHKIPGESPVPFGVLLVKLDKEKLMNLLKTMTPYNEGTTFLLDKNYEIMLADSDELHPLQEMLIEQIKTSDQLTGQFIYDYGKESYSVSFGVFKRLADEWIYVSASPMTLITSPVITFSKSLLWISTLSLVIALLLAVVVSNRMYSPIQKLLNQIDPERRRSSHKQNEFQTIREHWLNISMKSAEMEHKIEATMPILRNTFLMQLLQGHIGNLSEQDLERRMQTLHWEVGAHHYTFVHIYLTGLHRIDQRMTSSDERLMTFAAYNMAQEMVAAQFKQGYALNFHDLSIGIFIIEEKETEMDSNQLQQFCEQYTNAVNELLRLQVTITISRKTDELRKVRNLYMEIERAASYRQFLNQNQLIRMDDLPKEFTFDDIDYPFDIELEILQALRSGDRELVLEQLRKFIDAGCLQKEHYAQQNMLQLLGSIQHMMLQSGINPIKLFHGENLYRQLSQIRDPNKLVRWMRDVVIVPYLDELEHRVNAQQKGMMNQIITFIHQHYKDDISLDHCAEMVGVNAYTLSKWFKQASGVNFIDYLTDIRIKKAKELLRSTDKLINDIAQEVGYQQRYFNRIFKKHVGVTPSEYRGNTGEAKKVILSQKSETGPEKP</sequence>
<proteinExistence type="predicted"/>
<dbReference type="Gene3D" id="3.30.450.20">
    <property type="entry name" value="PAS domain"/>
    <property type="match status" value="1"/>
</dbReference>
<dbReference type="PROSITE" id="PS01124">
    <property type="entry name" value="HTH_ARAC_FAMILY_2"/>
    <property type="match status" value="1"/>
</dbReference>
<protein>
    <submittedName>
        <fullName evidence="6">Helix-turn-helix domain-containing protein</fullName>
    </submittedName>
</protein>
<keyword evidence="4" id="KW-1133">Transmembrane helix</keyword>
<dbReference type="SUPFAM" id="SSF46689">
    <property type="entry name" value="Homeodomain-like"/>
    <property type="match status" value="2"/>
</dbReference>
<gene>
    <name evidence="6" type="ORF">ACFP56_18575</name>
</gene>
<dbReference type="SMART" id="SM00342">
    <property type="entry name" value="HTH_ARAC"/>
    <property type="match status" value="1"/>
</dbReference>
<organism evidence="6 7">
    <name type="scientific">Paenibacillus septentrionalis</name>
    <dbReference type="NCBI Taxonomy" id="429342"/>
    <lineage>
        <taxon>Bacteria</taxon>
        <taxon>Bacillati</taxon>
        <taxon>Bacillota</taxon>
        <taxon>Bacilli</taxon>
        <taxon>Bacillales</taxon>
        <taxon>Paenibacillaceae</taxon>
        <taxon>Paenibacillus</taxon>
    </lineage>
</organism>
<dbReference type="PANTHER" id="PTHR43280">
    <property type="entry name" value="ARAC-FAMILY TRANSCRIPTIONAL REGULATOR"/>
    <property type="match status" value="1"/>
</dbReference>
<evidence type="ECO:0000313" key="6">
    <source>
        <dbReference type="EMBL" id="MFC6334640.1"/>
    </source>
</evidence>
<evidence type="ECO:0000256" key="4">
    <source>
        <dbReference type="SAM" id="Phobius"/>
    </source>
</evidence>
<dbReference type="Gene3D" id="1.10.10.60">
    <property type="entry name" value="Homeodomain-like"/>
    <property type="match status" value="2"/>
</dbReference>
<dbReference type="InterPro" id="IPR018062">
    <property type="entry name" value="HTH_AraC-typ_CS"/>
</dbReference>
<dbReference type="PANTHER" id="PTHR43280:SF28">
    <property type="entry name" value="HTH-TYPE TRANSCRIPTIONAL ACTIVATOR RHAS"/>
    <property type="match status" value="1"/>
</dbReference>
<keyword evidence="7" id="KW-1185">Reference proteome</keyword>
<dbReference type="Proteomes" id="UP001596233">
    <property type="component" value="Unassembled WGS sequence"/>
</dbReference>
<reference evidence="7" key="1">
    <citation type="journal article" date="2019" name="Int. J. Syst. Evol. Microbiol.">
        <title>The Global Catalogue of Microorganisms (GCM) 10K type strain sequencing project: providing services to taxonomists for standard genome sequencing and annotation.</title>
        <authorList>
            <consortium name="The Broad Institute Genomics Platform"/>
            <consortium name="The Broad Institute Genome Sequencing Center for Infectious Disease"/>
            <person name="Wu L."/>
            <person name="Ma J."/>
        </authorList>
    </citation>
    <scope>NUCLEOTIDE SEQUENCE [LARGE SCALE GENOMIC DNA]</scope>
    <source>
        <strain evidence="7">PCU 280</strain>
    </source>
</reference>
<keyword evidence="4" id="KW-0472">Membrane</keyword>
<feature type="transmembrane region" description="Helical" evidence="4">
    <location>
        <begin position="301"/>
        <end position="319"/>
    </location>
</feature>
<evidence type="ECO:0000256" key="3">
    <source>
        <dbReference type="ARBA" id="ARBA00023163"/>
    </source>
</evidence>
<accession>A0ABW1VAW6</accession>
<evidence type="ECO:0000313" key="7">
    <source>
        <dbReference type="Proteomes" id="UP001596233"/>
    </source>
</evidence>
<dbReference type="InterPro" id="IPR018060">
    <property type="entry name" value="HTH_AraC"/>
</dbReference>
<evidence type="ECO:0000259" key="5">
    <source>
        <dbReference type="PROSITE" id="PS01124"/>
    </source>
</evidence>
<keyword evidence="3" id="KW-0804">Transcription</keyword>
<dbReference type="RefSeq" id="WP_379237375.1">
    <property type="nucleotide sequence ID" value="NZ_JBHSTE010000007.1"/>
</dbReference>